<feature type="signal peptide" evidence="1">
    <location>
        <begin position="1"/>
        <end position="23"/>
    </location>
</feature>
<keyword evidence="3" id="KW-1185">Reference proteome</keyword>
<keyword evidence="1" id="KW-0732">Signal</keyword>
<name>A0AAV2DKH1_9ROSI</name>
<dbReference type="EMBL" id="OZ034816">
    <property type="protein sequence ID" value="CAL1374156.1"/>
    <property type="molecule type" value="Genomic_DNA"/>
</dbReference>
<dbReference type="Proteomes" id="UP001497516">
    <property type="component" value="Chromosome 3"/>
</dbReference>
<accession>A0AAV2DKH1</accession>
<reference evidence="2 3" key="1">
    <citation type="submission" date="2024-04" db="EMBL/GenBank/DDBJ databases">
        <authorList>
            <person name="Fracassetti M."/>
        </authorList>
    </citation>
    <scope>NUCLEOTIDE SEQUENCE [LARGE SCALE GENOMIC DNA]</scope>
</reference>
<evidence type="ECO:0000256" key="1">
    <source>
        <dbReference type="SAM" id="SignalP"/>
    </source>
</evidence>
<gene>
    <name evidence="2" type="ORF">LTRI10_LOCUS16040</name>
</gene>
<evidence type="ECO:0000313" key="3">
    <source>
        <dbReference type="Proteomes" id="UP001497516"/>
    </source>
</evidence>
<dbReference type="PANTHER" id="PTHR36312:SF1">
    <property type="entry name" value="OS01G0594500 PROTEIN"/>
    <property type="match status" value="1"/>
</dbReference>
<sequence length="131" mass="14370">METKRLIIVLAMMLLLTAGHCHSSPSDGYYKRHKKSKCSPLCFGACAIGGKGFKCYGRCILKCLFPPGGEPDHNNPQAMCLANCVVPACAELVTADDPFSDEVENCLDSCKDNCAEKRFDESHHHQLNHSP</sequence>
<dbReference type="InterPro" id="IPR038975">
    <property type="entry name" value="THNL"/>
</dbReference>
<dbReference type="AlphaFoldDB" id="A0AAV2DKH1"/>
<evidence type="ECO:0000313" key="2">
    <source>
        <dbReference type="EMBL" id="CAL1374156.1"/>
    </source>
</evidence>
<feature type="chain" id="PRO_5043909456" description="Thionin-like protein" evidence="1">
    <location>
        <begin position="24"/>
        <end position="131"/>
    </location>
</feature>
<evidence type="ECO:0008006" key="4">
    <source>
        <dbReference type="Google" id="ProtNLM"/>
    </source>
</evidence>
<protein>
    <recommendedName>
        <fullName evidence="4">Thionin-like protein</fullName>
    </recommendedName>
</protein>
<organism evidence="2 3">
    <name type="scientific">Linum trigynum</name>
    <dbReference type="NCBI Taxonomy" id="586398"/>
    <lineage>
        <taxon>Eukaryota</taxon>
        <taxon>Viridiplantae</taxon>
        <taxon>Streptophyta</taxon>
        <taxon>Embryophyta</taxon>
        <taxon>Tracheophyta</taxon>
        <taxon>Spermatophyta</taxon>
        <taxon>Magnoliopsida</taxon>
        <taxon>eudicotyledons</taxon>
        <taxon>Gunneridae</taxon>
        <taxon>Pentapetalae</taxon>
        <taxon>rosids</taxon>
        <taxon>fabids</taxon>
        <taxon>Malpighiales</taxon>
        <taxon>Linaceae</taxon>
        <taxon>Linum</taxon>
    </lineage>
</organism>
<proteinExistence type="predicted"/>
<dbReference type="PANTHER" id="PTHR36312">
    <property type="entry name" value="THIONIN-LIKE PROTEIN 1"/>
    <property type="match status" value="1"/>
</dbReference>